<dbReference type="EMBL" id="KN834877">
    <property type="protein sequence ID" value="KIK50966.1"/>
    <property type="molecule type" value="Genomic_DNA"/>
</dbReference>
<evidence type="ECO:0000313" key="1">
    <source>
        <dbReference type="EMBL" id="KIK50966.1"/>
    </source>
</evidence>
<dbReference type="Proteomes" id="UP000053593">
    <property type="component" value="Unassembled WGS sequence"/>
</dbReference>
<keyword evidence="2" id="KW-1185">Reference proteome</keyword>
<sequence>MLIVGIFEAVAIWLDDLLPNAGHNVSNVKSFFILITPFFNILPNILISRLMLNLRTFSIPEGVNRPTQNTEGQQHSALQFATNSFLGNIGTPLGGGSVEEEEEGYCEE</sequence>
<evidence type="ECO:0000313" key="2">
    <source>
        <dbReference type="Proteomes" id="UP000053593"/>
    </source>
</evidence>
<organism evidence="1 2">
    <name type="scientific">Collybiopsis luxurians FD-317 M1</name>
    <dbReference type="NCBI Taxonomy" id="944289"/>
    <lineage>
        <taxon>Eukaryota</taxon>
        <taxon>Fungi</taxon>
        <taxon>Dikarya</taxon>
        <taxon>Basidiomycota</taxon>
        <taxon>Agaricomycotina</taxon>
        <taxon>Agaricomycetes</taxon>
        <taxon>Agaricomycetidae</taxon>
        <taxon>Agaricales</taxon>
        <taxon>Marasmiineae</taxon>
        <taxon>Omphalotaceae</taxon>
        <taxon>Collybiopsis</taxon>
        <taxon>Collybiopsis luxurians</taxon>
    </lineage>
</organism>
<dbReference type="HOGENOM" id="CLU_123995_1_0_1"/>
<name>A0A0D0B9S3_9AGAR</name>
<reference evidence="1 2" key="1">
    <citation type="submission" date="2014-04" db="EMBL/GenBank/DDBJ databases">
        <title>Evolutionary Origins and Diversification of the Mycorrhizal Mutualists.</title>
        <authorList>
            <consortium name="DOE Joint Genome Institute"/>
            <consortium name="Mycorrhizal Genomics Consortium"/>
            <person name="Kohler A."/>
            <person name="Kuo A."/>
            <person name="Nagy L.G."/>
            <person name="Floudas D."/>
            <person name="Copeland A."/>
            <person name="Barry K.W."/>
            <person name="Cichocki N."/>
            <person name="Veneault-Fourrey C."/>
            <person name="LaButti K."/>
            <person name="Lindquist E.A."/>
            <person name="Lipzen A."/>
            <person name="Lundell T."/>
            <person name="Morin E."/>
            <person name="Murat C."/>
            <person name="Riley R."/>
            <person name="Ohm R."/>
            <person name="Sun H."/>
            <person name="Tunlid A."/>
            <person name="Henrissat B."/>
            <person name="Grigoriev I.V."/>
            <person name="Hibbett D.S."/>
            <person name="Martin F."/>
        </authorList>
    </citation>
    <scope>NUCLEOTIDE SEQUENCE [LARGE SCALE GENOMIC DNA]</scope>
    <source>
        <strain evidence="1 2">FD-317 M1</strain>
    </source>
</reference>
<gene>
    <name evidence="1" type="ORF">GYMLUDRAFT_252486</name>
</gene>
<accession>A0A0D0B9S3</accession>
<dbReference type="AlphaFoldDB" id="A0A0D0B9S3"/>
<proteinExistence type="predicted"/>
<protein>
    <submittedName>
        <fullName evidence="1">Uncharacterized protein</fullName>
    </submittedName>
</protein>